<gene>
    <name evidence="2" type="ORF">JI435_028050</name>
</gene>
<feature type="region of interest" description="Disordered" evidence="1">
    <location>
        <begin position="90"/>
        <end position="172"/>
    </location>
</feature>
<accession>A0A7U2F1N8</accession>
<feature type="compositionally biased region" description="Polar residues" evidence="1">
    <location>
        <begin position="139"/>
        <end position="151"/>
    </location>
</feature>
<dbReference type="VEuPathDB" id="FungiDB:JI435_028050"/>
<protein>
    <submittedName>
        <fullName evidence="2">Uncharacterized protein</fullName>
    </submittedName>
</protein>
<proteinExistence type="predicted"/>
<feature type="compositionally biased region" description="Low complexity" evidence="1">
    <location>
        <begin position="128"/>
        <end position="138"/>
    </location>
</feature>
<evidence type="ECO:0000256" key="1">
    <source>
        <dbReference type="SAM" id="MobiDB-lite"/>
    </source>
</evidence>
<feature type="compositionally biased region" description="Basic and acidic residues" evidence="1">
    <location>
        <begin position="96"/>
        <end position="105"/>
    </location>
</feature>
<sequence length="337" mass="37965">MDPRGFDNNAYFRHHFDNSNTGLDFPPNTYPTSNGLITMDVDNAPISWPDEPTVPFGQRHGTEAPSMPFTNIPAADYAVMTNAADACKQAHQRSRTRAELERPRTESPIPIPLQLAQPTNPIMRERGSASSASTARSSYETPNTGRSSATSMDPEDTALASQSVMSEPAQERTVPVQLAYMCPKCNMGHGRETHVYTTAQRKKRKIDETRDTRMETPALNHDHDTIYTPRPHLEFEIFESQWKSSAPLRKHIMAIHIYDFQRSNSSEFVCCYCTCGYVSERSSTCSARFQTAEEMANHICTRHAGGPRRLSKFQHHCAPISDTSYPEYVRDQIPHGH</sequence>
<dbReference type="AlphaFoldDB" id="A0A7U2F1N8"/>
<reference evidence="3" key="1">
    <citation type="journal article" date="2021" name="BMC Genomics">
        <title>Chromosome-level genome assembly and manually-curated proteome of model necrotroph Parastagonospora nodorum Sn15 reveals a genome-wide trove of candidate effector homologs, and redundancy of virulence-related functions within an accessory chromosome.</title>
        <authorList>
            <person name="Bertazzoni S."/>
            <person name="Jones D.A.B."/>
            <person name="Phan H.T."/>
            <person name="Tan K.-C."/>
            <person name="Hane J.K."/>
        </authorList>
    </citation>
    <scope>NUCLEOTIDE SEQUENCE [LARGE SCALE GENOMIC DNA]</scope>
    <source>
        <strain evidence="3">SN15 / ATCC MYA-4574 / FGSC 10173)</strain>
    </source>
</reference>
<dbReference type="Proteomes" id="UP000663193">
    <property type="component" value="Chromosome 5"/>
</dbReference>
<evidence type="ECO:0000313" key="3">
    <source>
        <dbReference type="Proteomes" id="UP000663193"/>
    </source>
</evidence>
<organism evidence="2 3">
    <name type="scientific">Phaeosphaeria nodorum (strain SN15 / ATCC MYA-4574 / FGSC 10173)</name>
    <name type="common">Glume blotch fungus</name>
    <name type="synonym">Parastagonospora nodorum</name>
    <dbReference type="NCBI Taxonomy" id="321614"/>
    <lineage>
        <taxon>Eukaryota</taxon>
        <taxon>Fungi</taxon>
        <taxon>Dikarya</taxon>
        <taxon>Ascomycota</taxon>
        <taxon>Pezizomycotina</taxon>
        <taxon>Dothideomycetes</taxon>
        <taxon>Pleosporomycetidae</taxon>
        <taxon>Pleosporales</taxon>
        <taxon>Pleosporineae</taxon>
        <taxon>Phaeosphaeriaceae</taxon>
        <taxon>Parastagonospora</taxon>
    </lineage>
</organism>
<keyword evidence="3" id="KW-1185">Reference proteome</keyword>
<evidence type="ECO:0000313" key="2">
    <source>
        <dbReference type="EMBL" id="QRC95075.1"/>
    </source>
</evidence>
<name>A0A7U2F1N8_PHANO</name>
<dbReference type="EMBL" id="CP069027">
    <property type="protein sequence ID" value="QRC95075.1"/>
    <property type="molecule type" value="Genomic_DNA"/>
</dbReference>